<evidence type="ECO:0000256" key="2">
    <source>
        <dbReference type="ARBA" id="ARBA00005928"/>
    </source>
</evidence>
<dbReference type="SUPFAM" id="SSF51735">
    <property type="entry name" value="NAD(P)-binding Rossmann-fold domains"/>
    <property type="match status" value="1"/>
</dbReference>
<comment type="subcellular location">
    <subcellularLocation>
        <location evidence="1">Membrane</location>
        <topology evidence="1">Multi-pass membrane protein</topology>
    </subcellularLocation>
</comment>
<feature type="domain" description="Fatty acyl-CoA reductase C-terminal" evidence="12">
    <location>
        <begin position="363"/>
        <end position="455"/>
    </location>
</feature>
<evidence type="ECO:0000256" key="9">
    <source>
        <dbReference type="ARBA" id="ARBA00023136"/>
    </source>
</evidence>
<evidence type="ECO:0000313" key="15">
    <source>
        <dbReference type="Proteomes" id="UP000078200"/>
    </source>
</evidence>
<evidence type="ECO:0000256" key="11">
    <source>
        <dbReference type="RuleBase" id="RU363097"/>
    </source>
</evidence>
<dbReference type="Pfam" id="PF03015">
    <property type="entry name" value="Sterile"/>
    <property type="match status" value="1"/>
</dbReference>
<dbReference type="FunFam" id="3.40.50.720:FF:000143">
    <property type="entry name" value="Fatty acyl-CoA reductase"/>
    <property type="match status" value="1"/>
</dbReference>
<dbReference type="CDD" id="cd05236">
    <property type="entry name" value="FAR-N_SDR_e"/>
    <property type="match status" value="1"/>
</dbReference>
<comment type="function">
    <text evidence="11">Catalyzes the reduction of fatty acyl-CoA to fatty alcohols.</text>
</comment>
<dbReference type="InterPro" id="IPR036291">
    <property type="entry name" value="NAD(P)-bd_dom_sf"/>
</dbReference>
<evidence type="ECO:0000256" key="1">
    <source>
        <dbReference type="ARBA" id="ARBA00004141"/>
    </source>
</evidence>
<comment type="similarity">
    <text evidence="2 11">Belongs to the fatty acyl-CoA reductase family.</text>
</comment>
<feature type="domain" description="Thioester reductase (TE)" evidence="13">
    <location>
        <begin position="17"/>
        <end position="288"/>
    </location>
</feature>
<keyword evidence="9 11" id="KW-0472">Membrane</keyword>
<dbReference type="STRING" id="7395.A0A1A9VFY7"/>
<reference evidence="14" key="1">
    <citation type="submission" date="2020-05" db="UniProtKB">
        <authorList>
            <consortium name="EnsemblMetazoa"/>
        </authorList>
    </citation>
    <scope>IDENTIFICATION</scope>
    <source>
        <strain evidence="14">TTRI</strain>
    </source>
</reference>
<accession>A0A1A9VFY7</accession>
<evidence type="ECO:0000256" key="8">
    <source>
        <dbReference type="ARBA" id="ARBA00023098"/>
    </source>
</evidence>
<organism evidence="14 15">
    <name type="scientific">Glossina austeni</name>
    <name type="common">Savannah tsetse fly</name>
    <dbReference type="NCBI Taxonomy" id="7395"/>
    <lineage>
        <taxon>Eukaryota</taxon>
        <taxon>Metazoa</taxon>
        <taxon>Ecdysozoa</taxon>
        <taxon>Arthropoda</taxon>
        <taxon>Hexapoda</taxon>
        <taxon>Insecta</taxon>
        <taxon>Pterygota</taxon>
        <taxon>Neoptera</taxon>
        <taxon>Endopterygota</taxon>
        <taxon>Diptera</taxon>
        <taxon>Brachycera</taxon>
        <taxon>Muscomorpha</taxon>
        <taxon>Hippoboscoidea</taxon>
        <taxon>Glossinidae</taxon>
        <taxon>Glossina</taxon>
    </lineage>
</organism>
<dbReference type="VEuPathDB" id="VectorBase:GAUT035972"/>
<protein>
    <recommendedName>
        <fullName evidence="11">Fatty acyl-CoA reductase</fullName>
        <ecNumber evidence="11">1.2.1.84</ecNumber>
    </recommendedName>
</protein>
<dbReference type="InterPro" id="IPR013120">
    <property type="entry name" value="FAR_NAD-bd"/>
</dbReference>
<dbReference type="InterPro" id="IPR026055">
    <property type="entry name" value="FAR"/>
</dbReference>
<dbReference type="EnsemblMetazoa" id="GAUT035972-RA">
    <property type="protein sequence ID" value="GAUT035972-PA"/>
    <property type="gene ID" value="GAUT035972"/>
</dbReference>
<name>A0A1A9VFY7_GLOAU</name>
<dbReference type="PANTHER" id="PTHR11011:SF60">
    <property type="entry name" value="FATTY ACYL-COA REDUCTASE-RELATED"/>
    <property type="match status" value="1"/>
</dbReference>
<feature type="transmembrane region" description="Helical" evidence="11">
    <location>
        <begin position="470"/>
        <end position="493"/>
    </location>
</feature>
<evidence type="ECO:0000256" key="3">
    <source>
        <dbReference type="ARBA" id="ARBA00022516"/>
    </source>
</evidence>
<comment type="catalytic activity">
    <reaction evidence="10 11">
        <text>a long-chain fatty acyl-CoA + 2 NADPH + 2 H(+) = a long-chain primary fatty alcohol + 2 NADP(+) + CoA</text>
        <dbReference type="Rhea" id="RHEA:52716"/>
        <dbReference type="ChEBI" id="CHEBI:15378"/>
        <dbReference type="ChEBI" id="CHEBI:57287"/>
        <dbReference type="ChEBI" id="CHEBI:57783"/>
        <dbReference type="ChEBI" id="CHEBI:58349"/>
        <dbReference type="ChEBI" id="CHEBI:77396"/>
        <dbReference type="ChEBI" id="CHEBI:83139"/>
        <dbReference type="EC" id="1.2.1.84"/>
    </reaction>
</comment>
<keyword evidence="6 11" id="KW-1133">Transmembrane helix</keyword>
<dbReference type="GO" id="GO:0102965">
    <property type="term" value="F:alcohol-forming long-chain fatty acyl-CoA reductase activity"/>
    <property type="evidence" value="ECO:0007669"/>
    <property type="project" value="UniProtKB-EC"/>
</dbReference>
<keyword evidence="8 11" id="KW-0443">Lipid metabolism</keyword>
<dbReference type="GO" id="GO:0035336">
    <property type="term" value="P:long-chain fatty-acyl-CoA metabolic process"/>
    <property type="evidence" value="ECO:0007669"/>
    <property type="project" value="TreeGrafter"/>
</dbReference>
<dbReference type="PANTHER" id="PTHR11011">
    <property type="entry name" value="MALE STERILITY PROTEIN 2-RELATED"/>
    <property type="match status" value="1"/>
</dbReference>
<dbReference type="EC" id="1.2.1.84" evidence="11"/>
<evidence type="ECO:0000256" key="7">
    <source>
        <dbReference type="ARBA" id="ARBA00023002"/>
    </source>
</evidence>
<keyword evidence="15" id="KW-1185">Reference proteome</keyword>
<keyword evidence="3 11" id="KW-0444">Lipid biosynthesis</keyword>
<dbReference type="AlphaFoldDB" id="A0A1A9VFY7"/>
<dbReference type="Pfam" id="PF07993">
    <property type="entry name" value="NAD_binding_4"/>
    <property type="match status" value="1"/>
</dbReference>
<evidence type="ECO:0000259" key="12">
    <source>
        <dbReference type="Pfam" id="PF03015"/>
    </source>
</evidence>
<keyword evidence="7 11" id="KW-0560">Oxidoreductase</keyword>
<keyword evidence="5 11" id="KW-0521">NADP</keyword>
<proteinExistence type="inferred from homology"/>
<dbReference type="GO" id="GO:0080019">
    <property type="term" value="F:alcohol-forming very long-chain fatty acyl-CoA reductase activity"/>
    <property type="evidence" value="ECO:0007669"/>
    <property type="project" value="InterPro"/>
</dbReference>
<dbReference type="Proteomes" id="UP000078200">
    <property type="component" value="Unassembled WGS sequence"/>
</dbReference>
<dbReference type="InterPro" id="IPR033640">
    <property type="entry name" value="FAR_C"/>
</dbReference>
<feature type="transmembrane region" description="Helical" evidence="11">
    <location>
        <begin position="354"/>
        <end position="376"/>
    </location>
</feature>
<evidence type="ECO:0000256" key="4">
    <source>
        <dbReference type="ARBA" id="ARBA00022692"/>
    </source>
</evidence>
<dbReference type="CDD" id="cd09071">
    <property type="entry name" value="FAR_C"/>
    <property type="match status" value="1"/>
</dbReference>
<dbReference type="Gene3D" id="3.40.50.720">
    <property type="entry name" value="NAD(P)-binding Rossmann-like Domain"/>
    <property type="match status" value="1"/>
</dbReference>
<dbReference type="GO" id="GO:0005777">
    <property type="term" value="C:peroxisome"/>
    <property type="evidence" value="ECO:0007669"/>
    <property type="project" value="TreeGrafter"/>
</dbReference>
<evidence type="ECO:0000313" key="14">
    <source>
        <dbReference type="EnsemblMetazoa" id="GAUT035972-PA"/>
    </source>
</evidence>
<dbReference type="GO" id="GO:0016020">
    <property type="term" value="C:membrane"/>
    <property type="evidence" value="ECO:0007669"/>
    <property type="project" value="UniProtKB-SubCell"/>
</dbReference>
<sequence>MDSSNIQKFFKNKTIFLTGGTGFLGKVLIDKLLRTTQIQRIYVLVRPKAGKDINERIPHIFKDHLFEKLLKLHNNPVKYIKAIAGDCMLNNLGMTTIDRQELIENCDVIIHTAATVRFNEPLSNAISVNVQATVDLLNLAKEMKKLKAFVHVSSAFANCLDFHIEETYYTERLGITAEELLKIKRKVNDAEMDSMHSKLVNKFPNTYCYTKSVAEEAVLKLGNTLPICIFRPGIIIPTSNEPVPGWIDNLYGPTSIIYGGALGVLRVIYCRASSNAGLVPVDYCVNMIMAGAWHTATDITQIPSLKPPIYNLVPDESNTLKWTTYKSFVEGYGRKIPLASMIWYPFLLCTETYWIYKFLCFVYHTVPGYIIDTILLSMGRKRRMTRTYQKIHKTSSYLRYFTENSWTFDTSNTKYLWSLMNSQDQRLYNFDMASLDWSQYAVNSLVGMRKYLAKEEPDTIPKAKRLMRRLYILNFMVHSFVCATFFWLLWTIFNYVFPST</sequence>
<evidence type="ECO:0000256" key="6">
    <source>
        <dbReference type="ARBA" id="ARBA00022989"/>
    </source>
</evidence>
<evidence type="ECO:0000256" key="10">
    <source>
        <dbReference type="ARBA" id="ARBA00052530"/>
    </source>
</evidence>
<evidence type="ECO:0000256" key="5">
    <source>
        <dbReference type="ARBA" id="ARBA00022857"/>
    </source>
</evidence>
<keyword evidence="4 11" id="KW-0812">Transmembrane</keyword>
<evidence type="ECO:0000259" key="13">
    <source>
        <dbReference type="Pfam" id="PF07993"/>
    </source>
</evidence>